<dbReference type="GO" id="GO:0097237">
    <property type="term" value="P:cellular response to toxic substance"/>
    <property type="evidence" value="ECO:0007669"/>
    <property type="project" value="UniProtKB-ARBA"/>
</dbReference>
<evidence type="ECO:0000313" key="6">
    <source>
        <dbReference type="Proteomes" id="UP000700596"/>
    </source>
</evidence>
<proteinExistence type="inferred from homology"/>
<dbReference type="SUPFAM" id="SSF51905">
    <property type="entry name" value="FAD/NAD(P)-binding domain"/>
    <property type="match status" value="1"/>
</dbReference>
<name>A0A9P9I7I1_9PLEO</name>
<protein>
    <recommendedName>
        <fullName evidence="4">FAD/NAD(P)-binding domain-containing protein</fullName>
    </recommendedName>
</protein>
<dbReference type="Gene3D" id="3.50.50.60">
    <property type="entry name" value="FAD/NAD(P)-binding domain"/>
    <property type="match status" value="2"/>
</dbReference>
<comment type="similarity">
    <text evidence="1">Belongs to the class-II pyridine nucleotide-disulfide oxidoreductase family.</text>
</comment>
<dbReference type="OrthoDB" id="10260355at2759"/>
<evidence type="ECO:0000259" key="4">
    <source>
        <dbReference type="Pfam" id="PF07992"/>
    </source>
</evidence>
<gene>
    <name evidence="5" type="ORF">B0J11DRAFT_512951</name>
</gene>
<keyword evidence="2" id="KW-0285">Flavoprotein</keyword>
<evidence type="ECO:0000256" key="2">
    <source>
        <dbReference type="ARBA" id="ARBA00022630"/>
    </source>
</evidence>
<sequence length="315" mass="34111">MSQVDIAIIGGGPAGLTAAATLARQLHTTIVFDSGLYRNDGNHHIHTVPGFEHKDPRAFRDTTRSQLLDRYRTIQFRDVGVTRIEKKSDSSFTVTDANDKTWEVKKVILGIGSTDVLPDIEGYKELWKKKIYHCLFCLGYESHGAPTAGVLAVQASAMMPALAIHSADNAAQLAKHITIYTNGSQEVHAQLTAMLPNSPFQIESRAIARLASKDEDEVTIEFSDGTTTCVSFLVHNPLTTPQGPFVQQLGLQMSPMGDIQADAPFYQTTIKGVFAAGDCVTPFKVIPHAIASGNFAAVAAATQIQAEKYGHISMV</sequence>
<dbReference type="EMBL" id="JAGMWT010000033">
    <property type="protein sequence ID" value="KAH7109294.1"/>
    <property type="molecule type" value="Genomic_DNA"/>
</dbReference>
<keyword evidence="3" id="KW-0560">Oxidoreductase</keyword>
<evidence type="ECO:0000256" key="3">
    <source>
        <dbReference type="ARBA" id="ARBA00023002"/>
    </source>
</evidence>
<dbReference type="PRINTS" id="PR00469">
    <property type="entry name" value="PNDRDTASEII"/>
</dbReference>
<organism evidence="5 6">
    <name type="scientific">Dendryphion nanum</name>
    <dbReference type="NCBI Taxonomy" id="256645"/>
    <lineage>
        <taxon>Eukaryota</taxon>
        <taxon>Fungi</taxon>
        <taxon>Dikarya</taxon>
        <taxon>Ascomycota</taxon>
        <taxon>Pezizomycotina</taxon>
        <taxon>Dothideomycetes</taxon>
        <taxon>Pleosporomycetidae</taxon>
        <taxon>Pleosporales</taxon>
        <taxon>Torulaceae</taxon>
        <taxon>Dendryphion</taxon>
    </lineage>
</organism>
<dbReference type="InterPro" id="IPR050097">
    <property type="entry name" value="Ferredoxin-NADP_redctase_2"/>
</dbReference>
<evidence type="ECO:0000313" key="5">
    <source>
        <dbReference type="EMBL" id="KAH7109294.1"/>
    </source>
</evidence>
<reference evidence="5" key="1">
    <citation type="journal article" date="2021" name="Nat. Commun.">
        <title>Genetic determinants of endophytism in the Arabidopsis root mycobiome.</title>
        <authorList>
            <person name="Mesny F."/>
            <person name="Miyauchi S."/>
            <person name="Thiergart T."/>
            <person name="Pickel B."/>
            <person name="Atanasova L."/>
            <person name="Karlsson M."/>
            <person name="Huettel B."/>
            <person name="Barry K.W."/>
            <person name="Haridas S."/>
            <person name="Chen C."/>
            <person name="Bauer D."/>
            <person name="Andreopoulos W."/>
            <person name="Pangilinan J."/>
            <person name="LaButti K."/>
            <person name="Riley R."/>
            <person name="Lipzen A."/>
            <person name="Clum A."/>
            <person name="Drula E."/>
            <person name="Henrissat B."/>
            <person name="Kohler A."/>
            <person name="Grigoriev I.V."/>
            <person name="Martin F.M."/>
            <person name="Hacquard S."/>
        </authorList>
    </citation>
    <scope>NUCLEOTIDE SEQUENCE</scope>
    <source>
        <strain evidence="5">MPI-CAGE-CH-0243</strain>
    </source>
</reference>
<dbReference type="InterPro" id="IPR023753">
    <property type="entry name" value="FAD/NAD-binding_dom"/>
</dbReference>
<dbReference type="Pfam" id="PF07992">
    <property type="entry name" value="Pyr_redox_2"/>
    <property type="match status" value="1"/>
</dbReference>
<dbReference type="AlphaFoldDB" id="A0A9P9I7I1"/>
<accession>A0A9P9I7I1</accession>
<dbReference type="Proteomes" id="UP000700596">
    <property type="component" value="Unassembled WGS sequence"/>
</dbReference>
<dbReference type="InterPro" id="IPR036188">
    <property type="entry name" value="FAD/NAD-bd_sf"/>
</dbReference>
<dbReference type="PRINTS" id="PR00368">
    <property type="entry name" value="FADPNR"/>
</dbReference>
<keyword evidence="6" id="KW-1185">Reference proteome</keyword>
<dbReference type="GO" id="GO:0016491">
    <property type="term" value="F:oxidoreductase activity"/>
    <property type="evidence" value="ECO:0007669"/>
    <property type="project" value="UniProtKB-KW"/>
</dbReference>
<evidence type="ECO:0000256" key="1">
    <source>
        <dbReference type="ARBA" id="ARBA00009333"/>
    </source>
</evidence>
<dbReference type="PANTHER" id="PTHR48105">
    <property type="entry name" value="THIOREDOXIN REDUCTASE 1-RELATED-RELATED"/>
    <property type="match status" value="1"/>
</dbReference>
<comment type="caution">
    <text evidence="5">The sequence shown here is derived from an EMBL/GenBank/DDBJ whole genome shotgun (WGS) entry which is preliminary data.</text>
</comment>
<feature type="domain" description="FAD/NAD(P)-binding" evidence="4">
    <location>
        <begin position="5"/>
        <end position="293"/>
    </location>
</feature>